<proteinExistence type="predicted"/>
<evidence type="ECO:0000313" key="2">
    <source>
        <dbReference type="Proteomes" id="UP000197065"/>
    </source>
</evidence>
<keyword evidence="2" id="KW-1185">Reference proteome</keyword>
<organism evidence="1 2">
    <name type="scientific">Arboricoccus pini</name>
    <dbReference type="NCBI Taxonomy" id="1963835"/>
    <lineage>
        <taxon>Bacteria</taxon>
        <taxon>Pseudomonadati</taxon>
        <taxon>Pseudomonadota</taxon>
        <taxon>Alphaproteobacteria</taxon>
        <taxon>Geminicoccales</taxon>
        <taxon>Geminicoccaceae</taxon>
        <taxon>Arboricoccus</taxon>
    </lineage>
</organism>
<evidence type="ECO:0000313" key="1">
    <source>
        <dbReference type="EMBL" id="SNB73263.1"/>
    </source>
</evidence>
<name>A0A212RLR3_9PROT</name>
<gene>
    <name evidence="1" type="ORF">SAMN07250955_11097</name>
</gene>
<dbReference type="Proteomes" id="UP000197065">
    <property type="component" value="Unassembled WGS sequence"/>
</dbReference>
<sequence>MTPLGTLDAIIAARLCFRSPAINDKLAGSQMAGAILFATTRSMSERGTDEAKGLE</sequence>
<dbReference type="AlphaFoldDB" id="A0A212RLR3"/>
<reference evidence="1 2" key="1">
    <citation type="submission" date="2017-06" db="EMBL/GenBank/DDBJ databases">
        <authorList>
            <person name="Kim H.J."/>
            <person name="Triplett B.A."/>
        </authorList>
    </citation>
    <scope>NUCLEOTIDE SEQUENCE [LARGE SCALE GENOMIC DNA]</scope>
    <source>
        <strain evidence="1 2">B29T1</strain>
    </source>
</reference>
<dbReference type="EMBL" id="FYEH01000010">
    <property type="protein sequence ID" value="SNB73263.1"/>
    <property type="molecule type" value="Genomic_DNA"/>
</dbReference>
<accession>A0A212RLR3</accession>
<protein>
    <submittedName>
        <fullName evidence="1">Uncharacterized protein</fullName>
    </submittedName>
</protein>